<name>A0ABT3YNB0_9HYPH</name>
<dbReference type="Proteomes" id="UP001081283">
    <property type="component" value="Unassembled WGS sequence"/>
</dbReference>
<dbReference type="RefSeq" id="WP_267615156.1">
    <property type="nucleotide sequence ID" value="NZ_JAOVZQ010000002.1"/>
</dbReference>
<sequence length="106" mass="11107">MSTVFHKGAYGLPVSQGDVIADFPGFSFGVFRDPAGQVWADFTHDTDEFVVVAEGEVEIEVAGEVAQCGAGDLVKIPAGAVHSLRTSMSGGSVWFYGYGRFGGNDG</sequence>
<dbReference type="InterPro" id="IPR014710">
    <property type="entry name" value="RmlC-like_jellyroll"/>
</dbReference>
<dbReference type="InterPro" id="IPR011051">
    <property type="entry name" value="RmlC_Cupin_sf"/>
</dbReference>
<reference evidence="2" key="1">
    <citation type="submission" date="2022-10" db="EMBL/GenBank/DDBJ databases">
        <title>Hoeflea sp. J2-29, isolated from marine algae.</title>
        <authorList>
            <person name="Kristyanto S."/>
            <person name="Kim J.M."/>
            <person name="Jeon C.O."/>
        </authorList>
    </citation>
    <scope>NUCLEOTIDE SEQUENCE</scope>
    <source>
        <strain evidence="2">J2-29</strain>
    </source>
</reference>
<dbReference type="Gene3D" id="2.60.120.10">
    <property type="entry name" value="Jelly Rolls"/>
    <property type="match status" value="1"/>
</dbReference>
<evidence type="ECO:0000313" key="3">
    <source>
        <dbReference type="Proteomes" id="UP001081283"/>
    </source>
</evidence>
<comment type="caution">
    <text evidence="2">The sequence shown here is derived from an EMBL/GenBank/DDBJ whole genome shotgun (WGS) entry which is preliminary data.</text>
</comment>
<proteinExistence type="predicted"/>
<accession>A0ABT3YNB0</accession>
<dbReference type="Pfam" id="PF07883">
    <property type="entry name" value="Cupin_2"/>
    <property type="match status" value="1"/>
</dbReference>
<dbReference type="EMBL" id="JAOVZQ010000002">
    <property type="protein sequence ID" value="MCY0097067.1"/>
    <property type="molecule type" value="Genomic_DNA"/>
</dbReference>
<keyword evidence="3" id="KW-1185">Reference proteome</keyword>
<evidence type="ECO:0000259" key="1">
    <source>
        <dbReference type="Pfam" id="PF07883"/>
    </source>
</evidence>
<dbReference type="SUPFAM" id="SSF51182">
    <property type="entry name" value="RmlC-like cupins"/>
    <property type="match status" value="1"/>
</dbReference>
<organism evidence="2 3">
    <name type="scientific">Hoeflea ulvae</name>
    <dbReference type="NCBI Taxonomy" id="2983764"/>
    <lineage>
        <taxon>Bacteria</taxon>
        <taxon>Pseudomonadati</taxon>
        <taxon>Pseudomonadota</taxon>
        <taxon>Alphaproteobacteria</taxon>
        <taxon>Hyphomicrobiales</taxon>
        <taxon>Rhizobiaceae</taxon>
        <taxon>Hoeflea</taxon>
    </lineage>
</organism>
<dbReference type="InterPro" id="IPR013096">
    <property type="entry name" value="Cupin_2"/>
</dbReference>
<gene>
    <name evidence="2" type="ORF">OEG82_24140</name>
</gene>
<evidence type="ECO:0000313" key="2">
    <source>
        <dbReference type="EMBL" id="MCY0097067.1"/>
    </source>
</evidence>
<protein>
    <submittedName>
        <fullName evidence="2">Cupin domain-containing protein</fullName>
    </submittedName>
</protein>
<feature type="domain" description="Cupin type-2" evidence="1">
    <location>
        <begin position="34"/>
        <end position="85"/>
    </location>
</feature>